<evidence type="ECO:0000313" key="12">
    <source>
        <dbReference type="EMBL" id="MBL0426553.1"/>
    </source>
</evidence>
<comment type="caution">
    <text evidence="12">The sequence shown here is derived from an EMBL/GenBank/DDBJ whole genome shotgun (WGS) entry which is preliminary data.</text>
</comment>
<dbReference type="NCBIfam" id="TIGR00171">
    <property type="entry name" value="leuD"/>
    <property type="match status" value="1"/>
</dbReference>
<keyword evidence="6 10" id="KW-0432">Leucine biosynthesis</keyword>
<dbReference type="NCBIfam" id="NF002458">
    <property type="entry name" value="PRK01641.1"/>
    <property type="match status" value="1"/>
</dbReference>
<dbReference type="PANTHER" id="PTHR43345:SF5">
    <property type="entry name" value="3-ISOPROPYLMALATE DEHYDRATASE SMALL SUBUNIT"/>
    <property type="match status" value="1"/>
</dbReference>
<name>A0ABS1JQN8_9BURK</name>
<dbReference type="CDD" id="cd01577">
    <property type="entry name" value="IPMI_Swivel"/>
    <property type="match status" value="1"/>
</dbReference>
<dbReference type="RefSeq" id="WP_201690752.1">
    <property type="nucleotide sequence ID" value="NZ_JAEQND010000008.1"/>
</dbReference>
<dbReference type="EMBL" id="JAEQND010000008">
    <property type="protein sequence ID" value="MBL0426553.1"/>
    <property type="molecule type" value="Genomic_DNA"/>
</dbReference>
<evidence type="ECO:0000256" key="10">
    <source>
        <dbReference type="HAMAP-Rule" id="MF_01031"/>
    </source>
</evidence>
<dbReference type="SUPFAM" id="SSF52016">
    <property type="entry name" value="LeuD/IlvD-like"/>
    <property type="match status" value="1"/>
</dbReference>
<keyword evidence="8 10" id="KW-0456">Lyase</keyword>
<dbReference type="HAMAP" id="MF_01031">
    <property type="entry name" value="LeuD_type1"/>
    <property type="match status" value="1"/>
</dbReference>
<evidence type="ECO:0000256" key="2">
    <source>
        <dbReference type="ARBA" id="ARBA00002695"/>
    </source>
</evidence>
<evidence type="ECO:0000256" key="5">
    <source>
        <dbReference type="ARBA" id="ARBA00011271"/>
    </source>
</evidence>
<keyword evidence="9 10" id="KW-0100">Branched-chain amino acid biosynthesis</keyword>
<proteinExistence type="inferred from homology"/>
<dbReference type="InterPro" id="IPR050075">
    <property type="entry name" value="LeuD"/>
</dbReference>
<evidence type="ECO:0000256" key="8">
    <source>
        <dbReference type="ARBA" id="ARBA00023239"/>
    </source>
</evidence>
<dbReference type="Pfam" id="PF00694">
    <property type="entry name" value="Aconitase_C"/>
    <property type="match status" value="1"/>
</dbReference>
<dbReference type="GO" id="GO:0003861">
    <property type="term" value="F:3-isopropylmalate dehydratase activity"/>
    <property type="evidence" value="ECO:0007669"/>
    <property type="project" value="UniProtKB-EC"/>
</dbReference>
<comment type="subunit">
    <text evidence="5 10">Heterodimer of LeuC and LeuD.</text>
</comment>
<feature type="domain" description="Aconitase A/isopropylmalate dehydratase small subunit swivel" evidence="11">
    <location>
        <begin position="1"/>
        <end position="121"/>
    </location>
</feature>
<evidence type="ECO:0000313" key="13">
    <source>
        <dbReference type="Proteomes" id="UP000622707"/>
    </source>
</evidence>
<dbReference type="InterPro" id="IPR000573">
    <property type="entry name" value="AconitaseA/IPMdHydase_ssu_swvl"/>
</dbReference>
<comment type="similarity">
    <text evidence="4 10">Belongs to the LeuD family. LeuD type 1 subfamily.</text>
</comment>
<sequence length="204" mass="22300">MEPFLSLTGVAAALPMANLDTDQIMPKQYLRGVDRHTGLAEGFLHDLRFAAPGVPRPEFVLNRSPWTQAKILVTGPNYGCGSSREHAVWGMRQLGLACVIGSSFGGIFADNCTRNGVPAISLPLAEVERLMALANDPARCEMTVDLEQQRIVTPGDGGSLPFAFDPLKKHMLLKGLDAVGLTMEHAQDIRAFEQDYLRTRPWLA</sequence>
<evidence type="ECO:0000256" key="3">
    <source>
        <dbReference type="ARBA" id="ARBA00004729"/>
    </source>
</evidence>
<evidence type="ECO:0000256" key="7">
    <source>
        <dbReference type="ARBA" id="ARBA00022605"/>
    </source>
</evidence>
<evidence type="ECO:0000256" key="1">
    <source>
        <dbReference type="ARBA" id="ARBA00000491"/>
    </source>
</evidence>
<reference evidence="12 13" key="1">
    <citation type="journal article" date="2017" name="Int. J. Syst. Evol. Microbiol.">
        <title>Ramlibacter alkalitolerans sp. nov., alkali-tolerant bacterium isolated from soil of ginseng.</title>
        <authorList>
            <person name="Lee D.H."/>
            <person name="Cha C.J."/>
        </authorList>
    </citation>
    <scope>NUCLEOTIDE SEQUENCE [LARGE SCALE GENOMIC DNA]</scope>
    <source>
        <strain evidence="12 13">KACC 19305</strain>
    </source>
</reference>
<evidence type="ECO:0000256" key="9">
    <source>
        <dbReference type="ARBA" id="ARBA00023304"/>
    </source>
</evidence>
<dbReference type="InterPro" id="IPR004431">
    <property type="entry name" value="3-IsopropMal_deHydase_ssu"/>
</dbReference>
<evidence type="ECO:0000259" key="11">
    <source>
        <dbReference type="Pfam" id="PF00694"/>
    </source>
</evidence>
<comment type="catalytic activity">
    <reaction evidence="1 10">
        <text>(2R,3S)-3-isopropylmalate = (2S)-2-isopropylmalate</text>
        <dbReference type="Rhea" id="RHEA:32287"/>
        <dbReference type="ChEBI" id="CHEBI:1178"/>
        <dbReference type="ChEBI" id="CHEBI:35121"/>
        <dbReference type="EC" id="4.2.1.33"/>
    </reaction>
</comment>
<accession>A0ABS1JQN8</accession>
<protein>
    <recommendedName>
        <fullName evidence="10">3-isopropylmalate dehydratase small subunit</fullName>
        <ecNumber evidence="10">4.2.1.33</ecNumber>
    </recommendedName>
    <alternativeName>
        <fullName evidence="10">Alpha-IPM isomerase</fullName>
        <shortName evidence="10">IPMI</shortName>
    </alternativeName>
    <alternativeName>
        <fullName evidence="10">Isopropylmalate isomerase</fullName>
    </alternativeName>
</protein>
<evidence type="ECO:0000256" key="4">
    <source>
        <dbReference type="ARBA" id="ARBA00009845"/>
    </source>
</evidence>
<comment type="pathway">
    <text evidence="3 10">Amino-acid biosynthesis; L-leucine biosynthesis; L-leucine from 3-methyl-2-oxobutanoate: step 2/4.</text>
</comment>
<keyword evidence="7 10" id="KW-0028">Amino-acid biosynthesis</keyword>
<comment type="function">
    <text evidence="2 10">Catalyzes the isomerization between 2-isopropylmalate and 3-isopropylmalate, via the formation of 2-isopropylmaleate.</text>
</comment>
<dbReference type="EC" id="4.2.1.33" evidence="10"/>
<dbReference type="Gene3D" id="3.20.19.10">
    <property type="entry name" value="Aconitase, domain 4"/>
    <property type="match status" value="1"/>
</dbReference>
<dbReference type="PANTHER" id="PTHR43345">
    <property type="entry name" value="3-ISOPROPYLMALATE DEHYDRATASE SMALL SUBUNIT 2-RELATED-RELATED"/>
    <property type="match status" value="1"/>
</dbReference>
<organism evidence="12 13">
    <name type="scientific">Ramlibacter alkalitolerans</name>
    <dbReference type="NCBI Taxonomy" id="2039631"/>
    <lineage>
        <taxon>Bacteria</taxon>
        <taxon>Pseudomonadati</taxon>
        <taxon>Pseudomonadota</taxon>
        <taxon>Betaproteobacteria</taxon>
        <taxon>Burkholderiales</taxon>
        <taxon>Comamonadaceae</taxon>
        <taxon>Ramlibacter</taxon>
    </lineage>
</organism>
<dbReference type="Proteomes" id="UP000622707">
    <property type="component" value="Unassembled WGS sequence"/>
</dbReference>
<dbReference type="InterPro" id="IPR033940">
    <property type="entry name" value="IPMI_Swivel"/>
</dbReference>
<evidence type="ECO:0000256" key="6">
    <source>
        <dbReference type="ARBA" id="ARBA00022430"/>
    </source>
</evidence>
<dbReference type="InterPro" id="IPR015928">
    <property type="entry name" value="Aconitase/3IPM_dehydase_swvl"/>
</dbReference>
<gene>
    <name evidence="10 12" type="primary">leuD</name>
    <name evidence="12" type="ORF">JI746_15670</name>
</gene>
<keyword evidence="13" id="KW-1185">Reference proteome</keyword>